<proteinExistence type="predicted"/>
<comment type="caution">
    <text evidence="1">The sequence shown here is derived from an EMBL/GenBank/DDBJ whole genome shotgun (WGS) entry which is preliminary data.</text>
</comment>
<evidence type="ECO:0000313" key="1">
    <source>
        <dbReference type="EMBL" id="KAK3724819.1"/>
    </source>
</evidence>
<organism evidence="1 2">
    <name type="scientific">Vermiconidia calcicola</name>
    <dbReference type="NCBI Taxonomy" id="1690605"/>
    <lineage>
        <taxon>Eukaryota</taxon>
        <taxon>Fungi</taxon>
        <taxon>Dikarya</taxon>
        <taxon>Ascomycota</taxon>
        <taxon>Pezizomycotina</taxon>
        <taxon>Dothideomycetes</taxon>
        <taxon>Dothideomycetidae</taxon>
        <taxon>Mycosphaerellales</taxon>
        <taxon>Extremaceae</taxon>
        <taxon>Vermiconidia</taxon>
    </lineage>
</organism>
<dbReference type="EMBL" id="JAUTXU010000004">
    <property type="protein sequence ID" value="KAK3724819.1"/>
    <property type="molecule type" value="Genomic_DNA"/>
</dbReference>
<gene>
    <name evidence="1" type="ORF">LTR37_000867</name>
</gene>
<dbReference type="Proteomes" id="UP001281147">
    <property type="component" value="Unassembled WGS sequence"/>
</dbReference>
<evidence type="ECO:0000313" key="2">
    <source>
        <dbReference type="Proteomes" id="UP001281147"/>
    </source>
</evidence>
<protein>
    <submittedName>
        <fullName evidence="1">Uncharacterized protein</fullName>
    </submittedName>
</protein>
<name>A0ACC3NXJ9_9PEZI</name>
<reference evidence="1" key="1">
    <citation type="submission" date="2023-07" db="EMBL/GenBank/DDBJ databases">
        <title>Black Yeasts Isolated from many extreme environments.</title>
        <authorList>
            <person name="Coleine C."/>
            <person name="Stajich J.E."/>
            <person name="Selbmann L."/>
        </authorList>
    </citation>
    <scope>NUCLEOTIDE SEQUENCE</scope>
    <source>
        <strain evidence="1">CCFEE 5714</strain>
    </source>
</reference>
<sequence length="533" mass="59561">MPRHASNTAAAKEDEQSQPRQEKERGAMSRRLEQMSEEGLETGGRGARKAVEEAGFDENLKRQLEERIANASSKSENAGAFAQANMPASAGRGTRDIAAARPWSGSETTEDATLRMLTDAHKPMRSPPKIPGVRGPPTRIDTGRPKNKPAAGVRLANARDRTSMYEYAKESGLSEQEREKFRQEMKVRFQGPSRATPATIAGLASLANERIEDAIASGKFKNIPRGHRIEKDHNANSPFIDTTEYLMNKIIQKQDIVPPWIEKQQELVSTATKFRSRLRADWKRHVARTISSRGGGLEQQMRLADEHAFAESIENPLKKKEEKLNVVDNSGHMSQITLSGDLKPSAPATPTSIQEEETNSENELKIMEQTFNDDGTLKSQPEQTLTISTEQPEQRPETTYPPPSAPRIPSVPPFRDPQWESTERKYLEAAVANLNSLARSYNLMAPPIARKPYYYLDRELKSCFADVAPQVASAIREKALAPKATAGMEAVGHKPASLLTNFSLDQKTRVWDDRKPQYGFREFWRDLFGGQKT</sequence>
<accession>A0ACC3NXJ9</accession>
<keyword evidence="2" id="KW-1185">Reference proteome</keyword>